<keyword evidence="5" id="KW-0812">Transmembrane</keyword>
<keyword evidence="7" id="KW-1185">Reference proteome</keyword>
<evidence type="ECO:0000313" key="7">
    <source>
        <dbReference type="Proteomes" id="UP001365405"/>
    </source>
</evidence>
<keyword evidence="3" id="KW-0238">DNA-binding</keyword>
<evidence type="ECO:0000256" key="5">
    <source>
        <dbReference type="SAM" id="Phobius"/>
    </source>
</evidence>
<dbReference type="Proteomes" id="UP001365405">
    <property type="component" value="Unassembled WGS sequence"/>
</dbReference>
<keyword evidence="5" id="KW-1133">Transmembrane helix</keyword>
<comment type="caution">
    <text evidence="6">The sequence shown here is derived from an EMBL/GenBank/DDBJ whole genome shotgun (WGS) entry which is preliminary data.</text>
</comment>
<keyword evidence="5" id="KW-0472">Membrane</keyword>
<keyword evidence="2" id="KW-0805">Transcription regulation</keyword>
<accession>A0ABU9CQF2</accession>
<evidence type="ECO:0000256" key="3">
    <source>
        <dbReference type="ARBA" id="ARBA00023125"/>
    </source>
</evidence>
<proteinExistence type="inferred from homology"/>
<dbReference type="RefSeq" id="WP_341412547.1">
    <property type="nucleotide sequence ID" value="NZ_JBBUTH010000010.1"/>
</dbReference>
<dbReference type="EMBL" id="JBBUTH010000010">
    <property type="protein sequence ID" value="MEK8052822.1"/>
    <property type="molecule type" value="Genomic_DNA"/>
</dbReference>
<dbReference type="SUPFAM" id="SSF53850">
    <property type="entry name" value="Periplasmic binding protein-like II"/>
    <property type="match status" value="1"/>
</dbReference>
<dbReference type="PANTHER" id="PTHR30118">
    <property type="entry name" value="HTH-TYPE TRANSCRIPTIONAL REGULATOR LEUO-RELATED"/>
    <property type="match status" value="1"/>
</dbReference>
<evidence type="ECO:0000313" key="6">
    <source>
        <dbReference type="EMBL" id="MEK8052822.1"/>
    </source>
</evidence>
<dbReference type="Gene3D" id="3.40.190.10">
    <property type="entry name" value="Periplasmic binding protein-like II"/>
    <property type="match status" value="2"/>
</dbReference>
<comment type="similarity">
    <text evidence="1">Belongs to the LysR transcriptional regulatory family.</text>
</comment>
<evidence type="ECO:0008006" key="8">
    <source>
        <dbReference type="Google" id="ProtNLM"/>
    </source>
</evidence>
<evidence type="ECO:0000256" key="4">
    <source>
        <dbReference type="ARBA" id="ARBA00023163"/>
    </source>
</evidence>
<gene>
    <name evidence="6" type="ORF">AACH10_21405</name>
</gene>
<keyword evidence="4" id="KW-0804">Transcription</keyword>
<evidence type="ECO:0000256" key="2">
    <source>
        <dbReference type="ARBA" id="ARBA00023015"/>
    </source>
</evidence>
<dbReference type="InterPro" id="IPR050389">
    <property type="entry name" value="LysR-type_TF"/>
</dbReference>
<name>A0ABU9CQF2_9BURK</name>
<sequence>MAGTDSLGITRRIAATSFGFVALPALVPGTELIATAHRRLARRLAAACAVELRPLPLDIPPMTQNLQWHGYRTQDPGLVWLRALLHRAARRMDAGSV</sequence>
<feature type="transmembrane region" description="Helical" evidence="5">
    <location>
        <begin position="12"/>
        <end position="34"/>
    </location>
</feature>
<organism evidence="6 7">
    <name type="scientific">Pseudaquabacterium inlustre</name>
    <dbReference type="NCBI Taxonomy" id="2984192"/>
    <lineage>
        <taxon>Bacteria</taxon>
        <taxon>Pseudomonadati</taxon>
        <taxon>Pseudomonadota</taxon>
        <taxon>Betaproteobacteria</taxon>
        <taxon>Burkholderiales</taxon>
        <taxon>Sphaerotilaceae</taxon>
        <taxon>Pseudaquabacterium</taxon>
    </lineage>
</organism>
<reference evidence="6 7" key="1">
    <citation type="submission" date="2024-04" db="EMBL/GenBank/DDBJ databases">
        <title>Novel species of the genus Ideonella isolated from streams.</title>
        <authorList>
            <person name="Lu H."/>
        </authorList>
    </citation>
    <scope>NUCLEOTIDE SEQUENCE [LARGE SCALE GENOMIC DNA]</scope>
    <source>
        <strain evidence="6 7">DXS22W</strain>
    </source>
</reference>
<evidence type="ECO:0000256" key="1">
    <source>
        <dbReference type="ARBA" id="ARBA00009437"/>
    </source>
</evidence>
<protein>
    <recommendedName>
        <fullName evidence="8">LysR substrate-binding domain-containing protein</fullName>
    </recommendedName>
</protein>
<dbReference type="PANTHER" id="PTHR30118:SF6">
    <property type="entry name" value="HTH-TYPE TRANSCRIPTIONAL REGULATOR LEUO"/>
    <property type="match status" value="1"/>
</dbReference>